<dbReference type="SMART" id="SM00363">
    <property type="entry name" value="S4"/>
    <property type="match status" value="1"/>
</dbReference>
<dbReference type="PROSITE" id="PS01129">
    <property type="entry name" value="PSI_RLU"/>
    <property type="match status" value="1"/>
</dbReference>
<dbReference type="InterPro" id="IPR006224">
    <property type="entry name" value="PsdUridine_synth_RluA-like_CS"/>
</dbReference>
<comment type="function">
    <text evidence="6">Responsible for synthesis of pseudouridine from uracil.</text>
</comment>
<sequence length="314" mass="35652">MVKRNPKPTNKKRIEKKSFQYKDTTKATEYTVKEPIEMLDFLIEEKVKNSRNSIKSVLTRGQVWVDGKNIKQHNYPLSPGQKVSIVSNKEAIKEKALVGVSILFEDKDIIVINKEAGMLSMASKNEHDLTAYRQVTTYVKEDNKKNRVFVVHRLDRDTSGVMLFAKSEEVKLALQENWSDSVKERIYTALVEGVITKDEGTIDSWLTENKSMHVFSSPFDNGGKRAITHYKKIKSNDAFTLLEIQLETGRKNQIRVHMEEIGHPVVGDKKYGSTISPLKRLGLHATTLALIHPTTGELVSFKAKVPKVFSVHSK</sequence>
<dbReference type="SUPFAM" id="SSF55120">
    <property type="entry name" value="Pseudouridine synthase"/>
    <property type="match status" value="1"/>
</dbReference>
<dbReference type="InterPro" id="IPR006145">
    <property type="entry name" value="PsdUridine_synth_RsuA/RluA"/>
</dbReference>
<dbReference type="AlphaFoldDB" id="A0A1X7MQ44"/>
<accession>A0A1X7MQ44</accession>
<evidence type="ECO:0000256" key="1">
    <source>
        <dbReference type="ARBA" id="ARBA00000073"/>
    </source>
</evidence>
<dbReference type="GO" id="GO:0120159">
    <property type="term" value="F:rRNA pseudouridine synthase activity"/>
    <property type="evidence" value="ECO:0007669"/>
    <property type="project" value="UniProtKB-ARBA"/>
</dbReference>
<dbReference type="GO" id="GO:0003723">
    <property type="term" value="F:RNA binding"/>
    <property type="evidence" value="ECO:0007669"/>
    <property type="project" value="UniProtKB-KW"/>
</dbReference>
<dbReference type="InterPro" id="IPR036986">
    <property type="entry name" value="S4_RNA-bd_sf"/>
</dbReference>
<protein>
    <recommendedName>
        <fullName evidence="6">Pseudouridine synthase</fullName>
        <ecNumber evidence="6">5.4.99.-</ecNumber>
    </recommendedName>
</protein>
<keyword evidence="5" id="KW-0694">RNA-binding</keyword>
<dbReference type="GO" id="GO:0000455">
    <property type="term" value="P:enzyme-directed rRNA pseudouridine synthesis"/>
    <property type="evidence" value="ECO:0007669"/>
    <property type="project" value="UniProtKB-ARBA"/>
</dbReference>
<dbReference type="NCBIfam" id="TIGR00005">
    <property type="entry name" value="rluA_subfam"/>
    <property type="match status" value="1"/>
</dbReference>
<gene>
    <name evidence="8" type="ORF">SAMN04488700_0349</name>
</gene>
<dbReference type="Gene3D" id="3.10.290.10">
    <property type="entry name" value="RNA-binding S4 domain"/>
    <property type="match status" value="1"/>
</dbReference>
<reference evidence="8 9" key="1">
    <citation type="submission" date="2017-04" db="EMBL/GenBank/DDBJ databases">
        <authorList>
            <person name="Afonso C.L."/>
            <person name="Miller P.J."/>
            <person name="Scott M.A."/>
            <person name="Spackman E."/>
            <person name="Goraichik I."/>
            <person name="Dimitrov K.M."/>
            <person name="Suarez D.L."/>
            <person name="Swayne D.E."/>
        </authorList>
    </citation>
    <scope>NUCLEOTIDE SEQUENCE [LARGE SCALE GENOMIC DNA]</scope>
    <source>
        <strain evidence="8 9">LMG26642</strain>
    </source>
</reference>
<dbReference type="EMBL" id="FXBJ01000002">
    <property type="protein sequence ID" value="SMH26959.1"/>
    <property type="molecule type" value="Genomic_DNA"/>
</dbReference>
<dbReference type="Proteomes" id="UP000193435">
    <property type="component" value="Unassembled WGS sequence"/>
</dbReference>
<dbReference type="STRING" id="1073423.SAMN04488700_0349"/>
<proteinExistence type="inferred from homology"/>
<dbReference type="PROSITE" id="PS50889">
    <property type="entry name" value="S4"/>
    <property type="match status" value="1"/>
</dbReference>
<evidence type="ECO:0000256" key="2">
    <source>
        <dbReference type="ARBA" id="ARBA00010876"/>
    </source>
</evidence>
<keyword evidence="9" id="KW-1185">Reference proteome</keyword>
<dbReference type="InterPro" id="IPR050188">
    <property type="entry name" value="RluA_PseudoU_synthase"/>
</dbReference>
<dbReference type="CDD" id="cd00165">
    <property type="entry name" value="S4"/>
    <property type="match status" value="1"/>
</dbReference>
<evidence type="ECO:0000259" key="7">
    <source>
        <dbReference type="SMART" id="SM00363"/>
    </source>
</evidence>
<evidence type="ECO:0000256" key="6">
    <source>
        <dbReference type="RuleBase" id="RU362028"/>
    </source>
</evidence>
<comment type="catalytic activity">
    <reaction evidence="1 6">
        <text>a uridine in RNA = a pseudouridine in RNA</text>
        <dbReference type="Rhea" id="RHEA:48348"/>
        <dbReference type="Rhea" id="RHEA-COMP:12068"/>
        <dbReference type="Rhea" id="RHEA-COMP:12069"/>
        <dbReference type="ChEBI" id="CHEBI:65314"/>
        <dbReference type="ChEBI" id="CHEBI:65315"/>
    </reaction>
</comment>
<evidence type="ECO:0000256" key="3">
    <source>
        <dbReference type="ARBA" id="ARBA00023235"/>
    </source>
</evidence>
<name>A0A1X7MQ44_9LACT</name>
<dbReference type="Gene3D" id="3.30.2350.10">
    <property type="entry name" value="Pseudouridine synthase"/>
    <property type="match status" value="1"/>
</dbReference>
<dbReference type="SUPFAM" id="SSF55174">
    <property type="entry name" value="Alpha-L RNA-binding motif"/>
    <property type="match status" value="1"/>
</dbReference>
<evidence type="ECO:0000256" key="5">
    <source>
        <dbReference type="PROSITE-ProRule" id="PRU00182"/>
    </source>
</evidence>
<dbReference type="Pfam" id="PF00849">
    <property type="entry name" value="PseudoU_synth_2"/>
    <property type="match status" value="1"/>
</dbReference>
<dbReference type="PANTHER" id="PTHR21600:SF44">
    <property type="entry name" value="RIBOSOMAL LARGE SUBUNIT PSEUDOURIDINE SYNTHASE D"/>
    <property type="match status" value="1"/>
</dbReference>
<organism evidence="8 9">
    <name type="scientific">Carnobacterium iners</name>
    <dbReference type="NCBI Taxonomy" id="1073423"/>
    <lineage>
        <taxon>Bacteria</taxon>
        <taxon>Bacillati</taxon>
        <taxon>Bacillota</taxon>
        <taxon>Bacilli</taxon>
        <taxon>Lactobacillales</taxon>
        <taxon>Carnobacteriaceae</taxon>
        <taxon>Carnobacterium</taxon>
    </lineage>
</organism>
<feature type="domain" description="RNA-binding S4" evidence="7">
    <location>
        <begin position="37"/>
        <end position="96"/>
    </location>
</feature>
<evidence type="ECO:0000313" key="8">
    <source>
        <dbReference type="EMBL" id="SMH26959.1"/>
    </source>
</evidence>
<dbReference type="InterPro" id="IPR002942">
    <property type="entry name" value="S4_RNA-bd"/>
</dbReference>
<dbReference type="RefSeq" id="WP_234987779.1">
    <property type="nucleotide sequence ID" value="NZ_FOAH01000022.1"/>
</dbReference>
<dbReference type="CDD" id="cd02869">
    <property type="entry name" value="PseudoU_synth_RluA_like"/>
    <property type="match status" value="1"/>
</dbReference>
<evidence type="ECO:0000313" key="9">
    <source>
        <dbReference type="Proteomes" id="UP000193435"/>
    </source>
</evidence>
<feature type="active site" evidence="4">
    <location>
        <position position="155"/>
    </location>
</feature>
<dbReference type="InterPro" id="IPR020103">
    <property type="entry name" value="PsdUridine_synth_cat_dom_sf"/>
</dbReference>
<dbReference type="PANTHER" id="PTHR21600">
    <property type="entry name" value="MITOCHONDRIAL RNA PSEUDOURIDINE SYNTHASE"/>
    <property type="match status" value="1"/>
</dbReference>
<evidence type="ECO:0000256" key="4">
    <source>
        <dbReference type="PIRSR" id="PIRSR606225-1"/>
    </source>
</evidence>
<dbReference type="EC" id="5.4.99.-" evidence="6"/>
<keyword evidence="3 6" id="KW-0413">Isomerase</keyword>
<comment type="similarity">
    <text evidence="2 6">Belongs to the pseudouridine synthase RluA family.</text>
</comment>
<dbReference type="InterPro" id="IPR006225">
    <property type="entry name" value="PsdUridine_synth_RluC/D"/>
</dbReference>